<feature type="transmembrane region" description="Helical" evidence="1">
    <location>
        <begin position="12"/>
        <end position="32"/>
    </location>
</feature>
<feature type="transmembrane region" description="Helical" evidence="1">
    <location>
        <begin position="149"/>
        <end position="168"/>
    </location>
</feature>
<reference evidence="2 5" key="2">
    <citation type="submission" date="2018-07" db="EMBL/GenBank/DDBJ databases">
        <title>Genome sequences of Haloplanus aerogenes JCM 16430T.</title>
        <authorList>
            <person name="Kim Y.B."/>
            <person name="Roh S.W."/>
        </authorList>
    </citation>
    <scope>NUCLEOTIDE SEQUENCE [LARGE SCALE GENOMIC DNA]</scope>
    <source>
        <strain evidence="2 5">JCM 16430</strain>
        <plasmid evidence="2">pJCM16430-01</plasmid>
        <plasmid evidence="5">pjcm16430-01</plasmid>
    </source>
</reference>
<reference evidence="3 4" key="1">
    <citation type="journal article" date="2015" name="Stand. Genomic Sci.">
        <title>Genomic Encyclopedia of Bacterial and Archaeal Type Strains, Phase III: the genomes of soil and plant-associated and newly described type strains.</title>
        <authorList>
            <person name="Whitman W.B."/>
            <person name="Woyke T."/>
            <person name="Klenk H.P."/>
            <person name="Zhou Y."/>
            <person name="Lilburn T.G."/>
            <person name="Beck B.J."/>
            <person name="De Vos P."/>
            <person name="Vandamme P."/>
            <person name="Eisen J.A."/>
            <person name="Garrity G."/>
            <person name="Hugenholtz P."/>
            <person name="Kyrpides N.C."/>
        </authorList>
    </citation>
    <scope>NUCLEOTIDE SEQUENCE [LARGE SCALE GENOMIC DNA]</scope>
    <source>
        <strain evidence="3 4">CGMCC 1.10124</strain>
    </source>
</reference>
<evidence type="ECO:0000313" key="2">
    <source>
        <dbReference type="EMBL" id="AZH27281.1"/>
    </source>
</evidence>
<dbReference type="AlphaFoldDB" id="A0A3M0CHM3"/>
<evidence type="ECO:0000313" key="3">
    <source>
        <dbReference type="EMBL" id="RMB08287.1"/>
    </source>
</evidence>
<proteinExistence type="predicted"/>
<keyword evidence="2" id="KW-0614">Plasmid</keyword>
<dbReference type="KEGG" id="haer:DU502_17830"/>
<keyword evidence="5" id="KW-1185">Reference proteome</keyword>
<gene>
    <name evidence="3" type="ORF">ATH50_3617</name>
    <name evidence="2" type="ORF">DU502_17830</name>
</gene>
<dbReference type="Proteomes" id="UP000282007">
    <property type="component" value="Plasmid pJCM16430-01"/>
</dbReference>
<dbReference type="GeneID" id="38473186"/>
<geneLocation type="plasmid" evidence="5">
    <name>pjcm16430-01</name>
</geneLocation>
<evidence type="ECO:0000313" key="4">
    <source>
        <dbReference type="Proteomes" id="UP000277326"/>
    </source>
</evidence>
<keyword evidence="1" id="KW-0472">Membrane</keyword>
<protein>
    <submittedName>
        <fullName evidence="3">Uncharacterized protein</fullName>
    </submittedName>
</protein>
<organism evidence="3 4">
    <name type="scientific">Haloplanus aerogenes</name>
    <dbReference type="NCBI Taxonomy" id="660522"/>
    <lineage>
        <taxon>Archaea</taxon>
        <taxon>Methanobacteriati</taxon>
        <taxon>Methanobacteriota</taxon>
        <taxon>Stenosarchaea group</taxon>
        <taxon>Halobacteria</taxon>
        <taxon>Halobacteriales</taxon>
        <taxon>Haloferacaceae</taxon>
        <taxon>Haloplanus</taxon>
    </lineage>
</organism>
<feature type="transmembrane region" description="Helical" evidence="1">
    <location>
        <begin position="174"/>
        <end position="196"/>
    </location>
</feature>
<evidence type="ECO:0000313" key="5">
    <source>
        <dbReference type="Proteomes" id="UP000282007"/>
    </source>
</evidence>
<dbReference type="EMBL" id="CP034146">
    <property type="protein sequence ID" value="AZH27281.1"/>
    <property type="molecule type" value="Genomic_DNA"/>
</dbReference>
<name>A0A3M0CHM3_9EURY</name>
<dbReference type="OrthoDB" id="264359at2157"/>
<reference evidence="3" key="3">
    <citation type="submission" date="2018-10" db="EMBL/GenBank/DDBJ databases">
        <authorList>
            <person name="Whitman W."/>
            <person name="Huntemann M."/>
            <person name="Clum A."/>
            <person name="Pillay M."/>
            <person name="Palaniappan K."/>
            <person name="Varghese N."/>
            <person name="Mikhailova N."/>
            <person name="Stamatis D."/>
            <person name="Reddy T."/>
            <person name="Daum C."/>
            <person name="Shapiro N."/>
            <person name="Ivanova N."/>
            <person name="Kyrpides N."/>
            <person name="Woyke T."/>
        </authorList>
    </citation>
    <scope>NUCLEOTIDE SEQUENCE</scope>
    <source>
        <strain evidence="3">CGMCC 1.10124</strain>
    </source>
</reference>
<sequence length="230" mass="24894">MALARSFRALGFYDVITNLVPGALWIGALILLLPVDELIQGLPSGVVVGGFLTLAYVTGHLLQALGSWADSPTTFGDTLTAIQNETPATAPITVTYVEESFLTLCEQQFTLPSDFEHYGKLLKMVLSYLETTPYTRALRFQSVYSFHRSMWAASWSLLVVLAVLGGLSALGHSLLPSITVTGGVTIAALVGVAVFWNRKNKFDKTFVKYLFVDFYNAQQSTVSGNSGPGS</sequence>
<feature type="transmembrane region" description="Helical" evidence="1">
    <location>
        <begin position="38"/>
        <end position="57"/>
    </location>
</feature>
<dbReference type="RefSeq" id="WP_124897122.1">
    <property type="nucleotide sequence ID" value="NZ_CP034146.1"/>
</dbReference>
<evidence type="ECO:0000256" key="1">
    <source>
        <dbReference type="SAM" id="Phobius"/>
    </source>
</evidence>
<dbReference type="EMBL" id="REFS01000011">
    <property type="protein sequence ID" value="RMB08287.1"/>
    <property type="molecule type" value="Genomic_DNA"/>
</dbReference>
<keyword evidence="1" id="KW-1133">Transmembrane helix</keyword>
<keyword evidence="1" id="KW-0812">Transmembrane</keyword>
<dbReference type="Proteomes" id="UP000277326">
    <property type="component" value="Unassembled WGS sequence"/>
</dbReference>
<accession>A0A3M0CHM3</accession>
<geneLocation type="plasmid" evidence="2">
    <name>pJCM16430-01</name>
</geneLocation>